<reference evidence="3 4" key="1">
    <citation type="journal article" date="2015" name="Genome Biol.">
        <title>Comparative genomics of Steinernema reveals deeply conserved gene regulatory networks.</title>
        <authorList>
            <person name="Dillman A.R."/>
            <person name="Macchietto M."/>
            <person name="Porter C.F."/>
            <person name="Rogers A."/>
            <person name="Williams B."/>
            <person name="Antoshechkin I."/>
            <person name="Lee M.M."/>
            <person name="Goodwin Z."/>
            <person name="Lu X."/>
            <person name="Lewis E.E."/>
            <person name="Goodrich-Blair H."/>
            <person name="Stock S.P."/>
            <person name="Adams B.J."/>
            <person name="Sternberg P.W."/>
            <person name="Mortazavi A."/>
        </authorList>
    </citation>
    <scope>NUCLEOTIDE SEQUENCE [LARGE SCALE GENOMIC DNA]</scope>
    <source>
        <strain evidence="3 4">ALL</strain>
    </source>
</reference>
<keyword evidence="2" id="KW-0812">Transmembrane</keyword>
<dbReference type="EMBL" id="AZBU02000006">
    <property type="protein sequence ID" value="TKR71761.1"/>
    <property type="molecule type" value="Genomic_DNA"/>
</dbReference>
<evidence type="ECO:0000313" key="4">
    <source>
        <dbReference type="Proteomes" id="UP000298663"/>
    </source>
</evidence>
<feature type="region of interest" description="Disordered" evidence="1">
    <location>
        <begin position="68"/>
        <end position="104"/>
    </location>
</feature>
<comment type="caution">
    <text evidence="3">The sequence shown here is derived from an EMBL/GenBank/DDBJ whole genome shotgun (WGS) entry which is preliminary data.</text>
</comment>
<keyword evidence="2" id="KW-0472">Membrane</keyword>
<evidence type="ECO:0000256" key="1">
    <source>
        <dbReference type="SAM" id="MobiDB-lite"/>
    </source>
</evidence>
<sequence>MLSLPRGRLALGIGVAVGVAAVASTLLFYSFSVRRRRAKQESTTRFATVPEKVNADGKEKPKLLVIKKSKTAADKKKKGSSRKKKGSSRKTKKDSKRDRESIRSPSIHVPTNLISCDCRTDKNMEITPADSEGFDIGTDEFNVDLLLPNARRSAMRNTSRLTGSISLMKIRKRTWTSLCSRIAIR</sequence>
<dbReference type="AlphaFoldDB" id="A0A4U5MQ64"/>
<keyword evidence="2" id="KW-1133">Transmembrane helix</keyword>
<evidence type="ECO:0000256" key="2">
    <source>
        <dbReference type="SAM" id="Phobius"/>
    </source>
</evidence>
<feature type="transmembrane region" description="Helical" evidence="2">
    <location>
        <begin position="12"/>
        <end position="31"/>
    </location>
</feature>
<keyword evidence="4" id="KW-1185">Reference proteome</keyword>
<reference evidence="3 4" key="2">
    <citation type="journal article" date="2019" name="G3 (Bethesda)">
        <title>Hybrid Assembly of the Genome of the Entomopathogenic Nematode Steinernema carpocapsae Identifies the X-Chromosome.</title>
        <authorList>
            <person name="Serra L."/>
            <person name="Macchietto M."/>
            <person name="Macias-Munoz A."/>
            <person name="McGill C.J."/>
            <person name="Rodriguez I.M."/>
            <person name="Rodriguez B."/>
            <person name="Murad R."/>
            <person name="Mortazavi A."/>
        </authorList>
    </citation>
    <scope>NUCLEOTIDE SEQUENCE [LARGE SCALE GENOMIC DNA]</scope>
    <source>
        <strain evidence="3 4">ALL</strain>
    </source>
</reference>
<protein>
    <submittedName>
        <fullName evidence="3">Uncharacterized protein</fullName>
    </submittedName>
</protein>
<name>A0A4U5MQ64_STECR</name>
<proteinExistence type="predicted"/>
<evidence type="ECO:0000313" key="3">
    <source>
        <dbReference type="EMBL" id="TKR71761.1"/>
    </source>
</evidence>
<gene>
    <name evidence="3" type="ORF">L596_019307</name>
</gene>
<accession>A0A4U5MQ64</accession>
<dbReference type="Proteomes" id="UP000298663">
    <property type="component" value="Unassembled WGS sequence"/>
</dbReference>
<organism evidence="3 4">
    <name type="scientific">Steinernema carpocapsae</name>
    <name type="common">Entomopathogenic nematode</name>
    <dbReference type="NCBI Taxonomy" id="34508"/>
    <lineage>
        <taxon>Eukaryota</taxon>
        <taxon>Metazoa</taxon>
        <taxon>Ecdysozoa</taxon>
        <taxon>Nematoda</taxon>
        <taxon>Chromadorea</taxon>
        <taxon>Rhabditida</taxon>
        <taxon>Tylenchina</taxon>
        <taxon>Panagrolaimomorpha</taxon>
        <taxon>Strongyloidoidea</taxon>
        <taxon>Steinernematidae</taxon>
        <taxon>Steinernema</taxon>
    </lineage>
</organism>
<feature type="compositionally biased region" description="Basic residues" evidence="1">
    <location>
        <begin position="68"/>
        <end position="94"/>
    </location>
</feature>